<organism evidence="1">
    <name type="scientific">Anguilla anguilla</name>
    <name type="common">European freshwater eel</name>
    <name type="synonym">Muraena anguilla</name>
    <dbReference type="NCBI Taxonomy" id="7936"/>
    <lineage>
        <taxon>Eukaryota</taxon>
        <taxon>Metazoa</taxon>
        <taxon>Chordata</taxon>
        <taxon>Craniata</taxon>
        <taxon>Vertebrata</taxon>
        <taxon>Euteleostomi</taxon>
        <taxon>Actinopterygii</taxon>
        <taxon>Neopterygii</taxon>
        <taxon>Teleostei</taxon>
        <taxon>Anguilliformes</taxon>
        <taxon>Anguillidae</taxon>
        <taxon>Anguilla</taxon>
    </lineage>
</organism>
<evidence type="ECO:0000313" key="1">
    <source>
        <dbReference type="EMBL" id="JAI06676.1"/>
    </source>
</evidence>
<name>A0A0E9XXT8_ANGAN</name>
<sequence>MCNWSFPRFIKYIRTKEALKR</sequence>
<dbReference type="AlphaFoldDB" id="A0A0E9XXT8"/>
<proteinExistence type="predicted"/>
<reference evidence="1" key="2">
    <citation type="journal article" date="2015" name="Fish Shellfish Immunol.">
        <title>Early steps in the European eel (Anguilla anguilla)-Vibrio vulnificus interaction in the gills: Role of the RtxA13 toxin.</title>
        <authorList>
            <person name="Callol A."/>
            <person name="Pajuelo D."/>
            <person name="Ebbesson L."/>
            <person name="Teles M."/>
            <person name="MacKenzie S."/>
            <person name="Amaro C."/>
        </authorList>
    </citation>
    <scope>NUCLEOTIDE SEQUENCE</scope>
</reference>
<reference evidence="1" key="1">
    <citation type="submission" date="2014-11" db="EMBL/GenBank/DDBJ databases">
        <authorList>
            <person name="Amaro Gonzalez C."/>
        </authorList>
    </citation>
    <scope>NUCLEOTIDE SEQUENCE</scope>
</reference>
<protein>
    <submittedName>
        <fullName evidence="1">Uncharacterized protein</fullName>
    </submittedName>
</protein>
<dbReference type="EMBL" id="GBXM01001902">
    <property type="protein sequence ID" value="JAI06676.1"/>
    <property type="molecule type" value="Transcribed_RNA"/>
</dbReference>
<accession>A0A0E9XXT8</accession>